<dbReference type="Proteomes" id="UP001606301">
    <property type="component" value="Unassembled WGS sequence"/>
</dbReference>
<dbReference type="Gene3D" id="3.40.50.1110">
    <property type="entry name" value="SGNH hydrolase"/>
    <property type="match status" value="1"/>
</dbReference>
<accession>A0ABW7FHC4</accession>
<dbReference type="InterPro" id="IPR006311">
    <property type="entry name" value="TAT_signal"/>
</dbReference>
<dbReference type="CDD" id="cd01830">
    <property type="entry name" value="XynE_like"/>
    <property type="match status" value="1"/>
</dbReference>
<dbReference type="InterPro" id="IPR053140">
    <property type="entry name" value="GDSL_Rv0518-like"/>
</dbReference>
<keyword evidence="2" id="KW-0378">Hydrolase</keyword>
<proteinExistence type="predicted"/>
<dbReference type="Pfam" id="PF13472">
    <property type="entry name" value="Lipase_GDSL_2"/>
    <property type="match status" value="1"/>
</dbReference>
<evidence type="ECO:0000313" key="3">
    <source>
        <dbReference type="Proteomes" id="UP001606301"/>
    </source>
</evidence>
<name>A0ABW7FHC4_9BURK</name>
<gene>
    <name evidence="2" type="ORF">ACG0Z3_08615</name>
</gene>
<keyword evidence="3" id="KW-1185">Reference proteome</keyword>
<dbReference type="PROSITE" id="PS51318">
    <property type="entry name" value="TAT"/>
    <property type="match status" value="1"/>
</dbReference>
<feature type="domain" description="SGNH hydrolase-type esterase" evidence="1">
    <location>
        <begin position="228"/>
        <end position="421"/>
    </location>
</feature>
<dbReference type="EMBL" id="JBIGHW010000004">
    <property type="protein sequence ID" value="MFG6440742.1"/>
    <property type="molecule type" value="Genomic_DNA"/>
</dbReference>
<dbReference type="InterPro" id="IPR036514">
    <property type="entry name" value="SGNH_hydro_sf"/>
</dbReference>
<reference evidence="2 3" key="1">
    <citation type="submission" date="2024-08" db="EMBL/GenBank/DDBJ databases">
        <authorList>
            <person name="Lu H."/>
        </authorList>
    </citation>
    <scope>NUCLEOTIDE SEQUENCE [LARGE SCALE GENOMIC DNA]</scope>
    <source>
        <strain evidence="2 3">LKC17W</strain>
    </source>
</reference>
<dbReference type="SUPFAM" id="SSF52266">
    <property type="entry name" value="SGNH hydrolase"/>
    <property type="match status" value="1"/>
</dbReference>
<dbReference type="PANTHER" id="PTHR43784">
    <property type="entry name" value="GDSL-LIKE LIPASE/ACYLHYDROLASE, PUTATIVE (AFU_ORTHOLOGUE AFUA_2G00820)-RELATED"/>
    <property type="match status" value="1"/>
</dbReference>
<dbReference type="RefSeq" id="WP_394396875.1">
    <property type="nucleotide sequence ID" value="NZ_JBIGHW010000004.1"/>
</dbReference>
<protein>
    <submittedName>
        <fullName evidence="2">SGNH/GDSL hydrolase family protein</fullName>
    </submittedName>
</protein>
<sequence>MPSSFEPSHSARLSRRPVLSGALAGALLLSACSSAPPAREATDWLAAWGSAQLEQQLAPASPAPAAAWQSPLRDVSLRQIVRTTVAGQTMRVRVSNLFGREPLTLGAASVARVQPGTESGAPQLQAGSLQPLHFQGRRELVLGPGEEAWSDPVALPVPARADVAVQMHIVGSPARATVHPGARIHSWAQPGGKADAVDWPDATAQPGWWHLAAVDVGGAAPQPVLVATGDSITDGYGVPSGSYQRWTDALARRLAAQGRPGSVVNTGIGGNRLLQDGLGPRLVSRFERDALSRSGVTHVVLLAGVNDLGSSHRQRTTTPASRAALLAELQQGLTTLASQARGRGVCLFVGTVMPYGGSGYYQPGPENEADRQALNDWIRTPGRFDAVVDFDALVRDPARPSHLRRELDNDGLHPSLAGYQAMADFFPLPLLERRCPAR</sequence>
<dbReference type="PANTHER" id="PTHR43784:SF2">
    <property type="entry name" value="GDSL-LIKE LIPASE_ACYLHYDROLASE, PUTATIVE (AFU_ORTHOLOGUE AFUA_2G00820)-RELATED"/>
    <property type="match status" value="1"/>
</dbReference>
<dbReference type="GO" id="GO:0016787">
    <property type="term" value="F:hydrolase activity"/>
    <property type="evidence" value="ECO:0007669"/>
    <property type="project" value="UniProtKB-KW"/>
</dbReference>
<organism evidence="2 3">
    <name type="scientific">Pelomonas margarita</name>
    <dbReference type="NCBI Taxonomy" id="3299031"/>
    <lineage>
        <taxon>Bacteria</taxon>
        <taxon>Pseudomonadati</taxon>
        <taxon>Pseudomonadota</taxon>
        <taxon>Betaproteobacteria</taxon>
        <taxon>Burkholderiales</taxon>
        <taxon>Sphaerotilaceae</taxon>
        <taxon>Roseateles</taxon>
    </lineage>
</organism>
<evidence type="ECO:0000259" key="1">
    <source>
        <dbReference type="Pfam" id="PF13472"/>
    </source>
</evidence>
<dbReference type="InterPro" id="IPR013830">
    <property type="entry name" value="SGNH_hydro"/>
</dbReference>
<comment type="caution">
    <text evidence="2">The sequence shown here is derived from an EMBL/GenBank/DDBJ whole genome shotgun (WGS) entry which is preliminary data.</text>
</comment>
<evidence type="ECO:0000313" key="2">
    <source>
        <dbReference type="EMBL" id="MFG6440742.1"/>
    </source>
</evidence>